<name>A0ABP8KWN7_9MICO</name>
<dbReference type="NCBIfam" id="TIGR02032">
    <property type="entry name" value="GG-red-SF"/>
    <property type="match status" value="1"/>
</dbReference>
<dbReference type="SUPFAM" id="SSF51905">
    <property type="entry name" value="FAD/NAD(P)-binding domain"/>
    <property type="match status" value="1"/>
</dbReference>
<dbReference type="Gene3D" id="3.50.50.60">
    <property type="entry name" value="FAD/NAD(P)-binding domain"/>
    <property type="match status" value="1"/>
</dbReference>
<dbReference type="Pfam" id="PF01494">
    <property type="entry name" value="FAD_binding_3"/>
    <property type="match status" value="1"/>
</dbReference>
<evidence type="ECO:0000256" key="1">
    <source>
        <dbReference type="SAM" id="MobiDB-lite"/>
    </source>
</evidence>
<dbReference type="InterPro" id="IPR002938">
    <property type="entry name" value="FAD-bd"/>
</dbReference>
<dbReference type="PRINTS" id="PR00420">
    <property type="entry name" value="RNGMNOXGNASE"/>
</dbReference>
<feature type="domain" description="FAD-binding" evidence="2">
    <location>
        <begin position="27"/>
        <end position="349"/>
    </location>
</feature>
<organism evidence="3 4">
    <name type="scientific">Georgenia halophila</name>
    <dbReference type="NCBI Taxonomy" id="620889"/>
    <lineage>
        <taxon>Bacteria</taxon>
        <taxon>Bacillati</taxon>
        <taxon>Actinomycetota</taxon>
        <taxon>Actinomycetes</taxon>
        <taxon>Micrococcales</taxon>
        <taxon>Bogoriellaceae</taxon>
        <taxon>Georgenia</taxon>
    </lineage>
</organism>
<accession>A0ABP8KWN7</accession>
<reference evidence="4" key="1">
    <citation type="journal article" date="2019" name="Int. J. Syst. Evol. Microbiol.">
        <title>The Global Catalogue of Microorganisms (GCM) 10K type strain sequencing project: providing services to taxonomists for standard genome sequencing and annotation.</title>
        <authorList>
            <consortium name="The Broad Institute Genomics Platform"/>
            <consortium name="The Broad Institute Genome Sequencing Center for Infectious Disease"/>
            <person name="Wu L."/>
            <person name="Ma J."/>
        </authorList>
    </citation>
    <scope>NUCLEOTIDE SEQUENCE [LARGE SCALE GENOMIC DNA]</scope>
    <source>
        <strain evidence="4">JCM 17810</strain>
    </source>
</reference>
<sequence length="450" mass="48797">MGTAARAETPPDPVALTPSTSGRTEGEADVIVVGAGPAGAAAAHYLAQTGLEVLLLEKGRFPRDKVCGDGLTPRAVAELIRMGVPTEESDGWIRNWGLRTHGAGHTIELPWPELAEMPSYGLARSRTNLDETLARHAVASGATLREGMAVTGPILHERSGRILGVVAKPVDDAGRRTGEEVAFRAPVVVDAGGVSARLATAMGIEKDFHRPMGVAVRTYFRSPRHDDPMMESHLELWDGEPGRSNLMPGYGWLFALGDGTVNVGLGSLSSTAKPTGLDYKAMFRTWMRNAPEEWELTPENQIGELRSAALPMAFNRRPHYRKGLLLVGDSGGMVSPFNGEGIAYAMQSGRIAADVVSQSLARSSGYEREKTLRTYPKILAEELGGYYSLGQAFAHIIERPEIMRLCVRHGLPRPTLMRFTMKLLSDGFDRRDGDWMDRTITALTKLAPAS</sequence>
<dbReference type="InterPro" id="IPR050407">
    <property type="entry name" value="Geranylgeranyl_reductase"/>
</dbReference>
<feature type="region of interest" description="Disordered" evidence="1">
    <location>
        <begin position="1"/>
        <end position="25"/>
    </location>
</feature>
<gene>
    <name evidence="3" type="ORF">GCM10023169_07520</name>
</gene>
<dbReference type="PANTHER" id="PTHR42685:SF22">
    <property type="entry name" value="CONDITIONED MEDIUM FACTOR RECEPTOR 1"/>
    <property type="match status" value="1"/>
</dbReference>
<dbReference type="Proteomes" id="UP001500622">
    <property type="component" value="Unassembled WGS sequence"/>
</dbReference>
<evidence type="ECO:0000259" key="2">
    <source>
        <dbReference type="Pfam" id="PF01494"/>
    </source>
</evidence>
<proteinExistence type="predicted"/>
<dbReference type="EMBL" id="BAABGN010000002">
    <property type="protein sequence ID" value="GAA4418202.1"/>
    <property type="molecule type" value="Genomic_DNA"/>
</dbReference>
<dbReference type="InterPro" id="IPR011777">
    <property type="entry name" value="Geranylgeranyl_Rdtase_fam"/>
</dbReference>
<evidence type="ECO:0000313" key="4">
    <source>
        <dbReference type="Proteomes" id="UP001500622"/>
    </source>
</evidence>
<dbReference type="InterPro" id="IPR036188">
    <property type="entry name" value="FAD/NAD-bd_sf"/>
</dbReference>
<comment type="caution">
    <text evidence="3">The sequence shown here is derived from an EMBL/GenBank/DDBJ whole genome shotgun (WGS) entry which is preliminary data.</text>
</comment>
<keyword evidence="4" id="KW-1185">Reference proteome</keyword>
<protein>
    <submittedName>
        <fullName evidence="3">Geranylgeranyl reductase family protein</fullName>
    </submittedName>
</protein>
<evidence type="ECO:0000313" key="3">
    <source>
        <dbReference type="EMBL" id="GAA4418202.1"/>
    </source>
</evidence>
<dbReference type="PANTHER" id="PTHR42685">
    <property type="entry name" value="GERANYLGERANYL DIPHOSPHATE REDUCTASE"/>
    <property type="match status" value="1"/>
</dbReference>